<dbReference type="PANTHER" id="PTHR42921">
    <property type="entry name" value="ACETOACETYL-COA SYNTHETASE"/>
    <property type="match status" value="1"/>
</dbReference>
<dbReference type="SUPFAM" id="SSF56801">
    <property type="entry name" value="Acetyl-CoA synthetase-like"/>
    <property type="match status" value="1"/>
</dbReference>
<accession>A0A335GNV8</accession>
<dbReference type="Gene3D" id="3.40.50.12780">
    <property type="entry name" value="N-terminal domain of ligase-like"/>
    <property type="match status" value="1"/>
</dbReference>
<dbReference type="EC" id="6.2.1.1" evidence="1"/>
<name>A0A335GNV8_ACIBA</name>
<dbReference type="GO" id="GO:0003987">
    <property type="term" value="F:acetate-CoA ligase activity"/>
    <property type="evidence" value="ECO:0007669"/>
    <property type="project" value="UniProtKB-EC"/>
</dbReference>
<reference evidence="1 2" key="1">
    <citation type="submission" date="2018-07" db="EMBL/GenBank/DDBJ databases">
        <authorList>
            <consortium name="Pathogen Informatics"/>
        </authorList>
    </citation>
    <scope>NUCLEOTIDE SEQUENCE [LARGE SCALE GENOMIC DNA]</scope>
    <source>
        <strain evidence="1 2">4300STDY7045823</strain>
    </source>
</reference>
<organism evidence="1 2">
    <name type="scientific">Acinetobacter baumannii</name>
    <dbReference type="NCBI Taxonomy" id="470"/>
    <lineage>
        <taxon>Bacteria</taxon>
        <taxon>Pseudomonadati</taxon>
        <taxon>Pseudomonadota</taxon>
        <taxon>Gammaproteobacteria</taxon>
        <taxon>Moraxellales</taxon>
        <taxon>Moraxellaceae</taxon>
        <taxon>Acinetobacter</taxon>
        <taxon>Acinetobacter calcoaceticus/baumannii complex</taxon>
    </lineage>
</organism>
<dbReference type="PANTHER" id="PTHR42921:SF1">
    <property type="entry name" value="ACETOACETYL-COA SYNTHETASE"/>
    <property type="match status" value="1"/>
</dbReference>
<dbReference type="Proteomes" id="UP000252694">
    <property type="component" value="Unassembled WGS sequence"/>
</dbReference>
<dbReference type="RefSeq" id="WP_171292718.1">
    <property type="nucleotide sequence ID" value="NZ_UFIO01000052.1"/>
</dbReference>
<keyword evidence="1" id="KW-0436">Ligase</keyword>
<proteinExistence type="predicted"/>
<dbReference type="AlphaFoldDB" id="A0A335GNV8"/>
<dbReference type="InterPro" id="IPR042099">
    <property type="entry name" value="ANL_N_sf"/>
</dbReference>
<evidence type="ECO:0000313" key="2">
    <source>
        <dbReference type="Proteomes" id="UP000252694"/>
    </source>
</evidence>
<dbReference type="Gene3D" id="3.30.300.30">
    <property type="match status" value="1"/>
</dbReference>
<gene>
    <name evidence="1" type="primary">acs_2</name>
    <name evidence="1" type="ORF">SAMEA104305318_04037</name>
</gene>
<dbReference type="InterPro" id="IPR045851">
    <property type="entry name" value="AMP-bd_C_sf"/>
</dbReference>
<sequence length="337" mass="38033">MWNFLQGALTIGASIVLYDGCPIYPSKTYLWDIAEQLNLEVFGASPTYIQLLQKEEIILKELFKLDSLKTIIMSGSPLIDESFYWIYETIKSDLLLAPLSGGTDICGAFIGPTFLKPLIAGAMQCRMLGNDIQAWDDQGHPLIDKVGELVCRQPLPCMPLGFWNDQDGQKYYSAYFEDYPNIWKHGDFLEITSTGHCVIKGRSDATLNRYGVRIGTAEIYRVVEQVSGVIDSLVVCCELKDGGFYMPLFVQLADNMTLNENLIHEIKTELRTKCSPRHIPDEILIISEIPYTLTGKKMEIPVRKVLMGNSVNTAFNIDSMKNPKSIDYFLKLSQKLM</sequence>
<dbReference type="GO" id="GO:0030729">
    <property type="term" value="F:acetoacetate-CoA ligase activity"/>
    <property type="evidence" value="ECO:0007669"/>
    <property type="project" value="TreeGrafter"/>
</dbReference>
<dbReference type="EMBL" id="UFMQ01000046">
    <property type="protein sequence ID" value="SST33596.1"/>
    <property type="molecule type" value="Genomic_DNA"/>
</dbReference>
<protein>
    <submittedName>
        <fullName evidence="1">Acetyl-CoA synthetase</fullName>
        <ecNumber evidence="1">6.2.1.1</ecNumber>
    </submittedName>
</protein>
<evidence type="ECO:0000313" key="1">
    <source>
        <dbReference type="EMBL" id="SST33596.1"/>
    </source>
</evidence>